<feature type="compositionally biased region" description="Basic and acidic residues" evidence="1">
    <location>
        <begin position="1"/>
        <end position="11"/>
    </location>
</feature>
<evidence type="ECO:0000313" key="3">
    <source>
        <dbReference type="Proteomes" id="UP000183567"/>
    </source>
</evidence>
<accession>A0A1J8QA33</accession>
<organism evidence="2 3">
    <name type="scientific">Rhizopogon vesiculosus</name>
    <dbReference type="NCBI Taxonomy" id="180088"/>
    <lineage>
        <taxon>Eukaryota</taxon>
        <taxon>Fungi</taxon>
        <taxon>Dikarya</taxon>
        <taxon>Basidiomycota</taxon>
        <taxon>Agaricomycotina</taxon>
        <taxon>Agaricomycetes</taxon>
        <taxon>Agaricomycetidae</taxon>
        <taxon>Boletales</taxon>
        <taxon>Suillineae</taxon>
        <taxon>Rhizopogonaceae</taxon>
        <taxon>Rhizopogon</taxon>
    </lineage>
</organism>
<keyword evidence="3" id="KW-1185">Reference proteome</keyword>
<evidence type="ECO:0000313" key="2">
    <source>
        <dbReference type="EMBL" id="OJA08604.1"/>
    </source>
</evidence>
<name>A0A1J8QA33_9AGAM</name>
<reference evidence="2 3" key="1">
    <citation type="submission" date="2016-03" db="EMBL/GenBank/DDBJ databases">
        <title>Comparative genomics of the ectomycorrhizal sister species Rhizopogon vinicolor and Rhizopogon vesiculosus (Basidiomycota: Boletales) reveals a divergence of the mating type B locus.</title>
        <authorList>
            <person name="Mujic A.B."/>
            <person name="Kuo A."/>
            <person name="Tritt A."/>
            <person name="Lipzen A."/>
            <person name="Chen C."/>
            <person name="Johnson J."/>
            <person name="Sharma A."/>
            <person name="Barry K."/>
            <person name="Grigoriev I.V."/>
            <person name="Spatafora J.W."/>
        </authorList>
    </citation>
    <scope>NUCLEOTIDE SEQUENCE [LARGE SCALE GENOMIC DNA]</scope>
    <source>
        <strain evidence="2 3">AM-OR11-056</strain>
    </source>
</reference>
<dbReference type="OrthoDB" id="2690383at2759"/>
<proteinExistence type="predicted"/>
<evidence type="ECO:0000256" key="1">
    <source>
        <dbReference type="SAM" id="MobiDB-lite"/>
    </source>
</evidence>
<protein>
    <submittedName>
        <fullName evidence="2">Uncharacterized protein</fullName>
    </submittedName>
</protein>
<comment type="caution">
    <text evidence="2">The sequence shown here is derived from an EMBL/GenBank/DDBJ whole genome shotgun (WGS) entry which is preliminary data.</text>
</comment>
<dbReference type="Proteomes" id="UP000183567">
    <property type="component" value="Unassembled WGS sequence"/>
</dbReference>
<dbReference type="AlphaFoldDB" id="A0A1J8QA33"/>
<sequence length="246" mass="27068">MATKFELDNKSDTNAPPSYDAISTSTSSQGLSKLIQSKWSWPRSNQKRAGTDVQAHNADLSCTTVLSCIRDLVTTSDFTPSSIATIVNSWAAALSPAEFSDLLQSLNIDGHTAIYWAIVNCKREAISAFVNVISRSPMSDVCLSDLRLACMVTSNHAVFTQLNLRQTIGRKCKPARERALIDVLCTTADDKSLIRSLGCPPDEIEVHEADKPDAMHRFVTLFRFKMCRKRLRIIQNVGAEFVAGGV</sequence>
<feature type="compositionally biased region" description="Polar residues" evidence="1">
    <location>
        <begin position="12"/>
        <end position="25"/>
    </location>
</feature>
<gene>
    <name evidence="2" type="ORF">AZE42_07135</name>
</gene>
<feature type="region of interest" description="Disordered" evidence="1">
    <location>
        <begin position="1"/>
        <end position="25"/>
    </location>
</feature>
<dbReference type="EMBL" id="LVVM01006248">
    <property type="protein sequence ID" value="OJA08604.1"/>
    <property type="molecule type" value="Genomic_DNA"/>
</dbReference>